<proteinExistence type="predicted"/>
<evidence type="ECO:0000313" key="4">
    <source>
        <dbReference type="Proteomes" id="UP001493487"/>
    </source>
</evidence>
<dbReference type="PRINTS" id="PR00778">
    <property type="entry name" value="HTHARSR"/>
</dbReference>
<dbReference type="SMART" id="SM00418">
    <property type="entry name" value="HTH_ARSR"/>
    <property type="match status" value="1"/>
</dbReference>
<dbReference type="InterPro" id="IPR001845">
    <property type="entry name" value="HTH_ArsR_DNA-bd_dom"/>
</dbReference>
<dbReference type="PANTHER" id="PTHR38600">
    <property type="entry name" value="TRANSCRIPTIONAL REGULATORY PROTEIN"/>
    <property type="match status" value="1"/>
</dbReference>
<name>A0ABV1KUA8_9BACL</name>
<keyword evidence="1" id="KW-0238">DNA-binding</keyword>
<accession>A0ABV1KUA8</accession>
<dbReference type="Proteomes" id="UP001493487">
    <property type="component" value="Unassembled WGS sequence"/>
</dbReference>
<gene>
    <name evidence="3" type="ORF">QJS35_15020</name>
</gene>
<dbReference type="RefSeq" id="WP_232186124.1">
    <property type="nucleotide sequence ID" value="NZ_JAIOAP010000007.1"/>
</dbReference>
<organism evidence="3 4">
    <name type="scientific">Cohnella silvisoli</name>
    <dbReference type="NCBI Taxonomy" id="2873699"/>
    <lineage>
        <taxon>Bacteria</taxon>
        <taxon>Bacillati</taxon>
        <taxon>Bacillota</taxon>
        <taxon>Bacilli</taxon>
        <taxon>Bacillales</taxon>
        <taxon>Paenibacillaceae</taxon>
        <taxon>Cohnella</taxon>
    </lineage>
</organism>
<dbReference type="PROSITE" id="PS50987">
    <property type="entry name" value="HTH_ARSR_2"/>
    <property type="match status" value="1"/>
</dbReference>
<dbReference type="EMBL" id="JASKHM010000008">
    <property type="protein sequence ID" value="MEQ4483705.1"/>
    <property type="molecule type" value="Genomic_DNA"/>
</dbReference>
<dbReference type="Pfam" id="PF01022">
    <property type="entry name" value="HTH_5"/>
    <property type="match status" value="1"/>
</dbReference>
<dbReference type="InterPro" id="IPR011991">
    <property type="entry name" value="ArsR-like_HTH"/>
</dbReference>
<reference evidence="3 4" key="1">
    <citation type="journal article" date="2023" name="Genome Announc.">
        <title>Pan-Genome Analyses of the Genus Cohnella and Proposal of the Novel Species Cohnella silvisoli sp. nov., Isolated from Forest Soil.</title>
        <authorList>
            <person name="Wang C."/>
            <person name="Mao L."/>
            <person name="Bao G."/>
            <person name="Zhu H."/>
        </authorList>
    </citation>
    <scope>NUCLEOTIDE SEQUENCE [LARGE SCALE GENOMIC DNA]</scope>
    <source>
        <strain evidence="3 4">NL03-T5-1</strain>
    </source>
</reference>
<evidence type="ECO:0000313" key="3">
    <source>
        <dbReference type="EMBL" id="MEQ4483705.1"/>
    </source>
</evidence>
<evidence type="ECO:0000259" key="2">
    <source>
        <dbReference type="PROSITE" id="PS50987"/>
    </source>
</evidence>
<feature type="domain" description="HTH arsR-type" evidence="2">
    <location>
        <begin position="23"/>
        <end position="117"/>
    </location>
</feature>
<dbReference type="PANTHER" id="PTHR38600:SF2">
    <property type="entry name" value="SLL0088 PROTEIN"/>
    <property type="match status" value="1"/>
</dbReference>
<evidence type="ECO:0000256" key="1">
    <source>
        <dbReference type="ARBA" id="ARBA00023125"/>
    </source>
</evidence>
<protein>
    <submittedName>
        <fullName evidence="3">Metalloregulator ArsR/SmtB family transcription factor</fullName>
    </submittedName>
</protein>
<keyword evidence="4" id="KW-1185">Reference proteome</keyword>
<sequence length="134" mass="15686">MARDYGIVSSLTRYHFIFIFNFMVNYREETLNEIFSVLSDPTRRQIIKQLAQREMTVMKLAEPYAMSLPAISKHLKVLGKSGLVSVRKEGRYRYYYLNPASVDTAQQWLTDLKGFWTSQLSSLERFLDKNTNSD</sequence>
<dbReference type="InterPro" id="IPR036390">
    <property type="entry name" value="WH_DNA-bd_sf"/>
</dbReference>
<dbReference type="CDD" id="cd00090">
    <property type="entry name" value="HTH_ARSR"/>
    <property type="match status" value="1"/>
</dbReference>
<dbReference type="Gene3D" id="1.10.10.10">
    <property type="entry name" value="Winged helix-like DNA-binding domain superfamily/Winged helix DNA-binding domain"/>
    <property type="match status" value="1"/>
</dbReference>
<dbReference type="NCBIfam" id="NF033788">
    <property type="entry name" value="HTH_metalloreg"/>
    <property type="match status" value="1"/>
</dbReference>
<comment type="caution">
    <text evidence="3">The sequence shown here is derived from an EMBL/GenBank/DDBJ whole genome shotgun (WGS) entry which is preliminary data.</text>
</comment>
<dbReference type="InterPro" id="IPR036388">
    <property type="entry name" value="WH-like_DNA-bd_sf"/>
</dbReference>
<dbReference type="SUPFAM" id="SSF46785">
    <property type="entry name" value="Winged helix' DNA-binding domain"/>
    <property type="match status" value="1"/>
</dbReference>